<dbReference type="AlphaFoldDB" id="A0A2A4JQC1"/>
<evidence type="ECO:0000256" key="1">
    <source>
        <dbReference type="SAM" id="SignalP"/>
    </source>
</evidence>
<reference evidence="2" key="1">
    <citation type="submission" date="2017-09" db="EMBL/GenBank/DDBJ databases">
        <title>Contemporary evolution of a Lepidopteran species, Heliothis virescens, in response to modern agricultural practices.</title>
        <authorList>
            <person name="Fritz M.L."/>
            <person name="Deyonke A.M."/>
            <person name="Papanicolaou A."/>
            <person name="Micinski S."/>
            <person name="Westbrook J."/>
            <person name="Gould F."/>
        </authorList>
    </citation>
    <scope>NUCLEOTIDE SEQUENCE [LARGE SCALE GENOMIC DNA]</scope>
    <source>
        <strain evidence="2">HvINT-</strain>
        <tissue evidence="2">Whole body</tissue>
    </source>
</reference>
<feature type="signal peptide" evidence="1">
    <location>
        <begin position="1"/>
        <end position="18"/>
    </location>
</feature>
<name>A0A2A4JQC1_HELVI</name>
<keyword evidence="1" id="KW-0732">Signal</keyword>
<protein>
    <submittedName>
        <fullName evidence="2">Uncharacterized protein</fullName>
    </submittedName>
</protein>
<evidence type="ECO:0000313" key="2">
    <source>
        <dbReference type="EMBL" id="PCG73966.1"/>
    </source>
</evidence>
<feature type="chain" id="PRO_5012088096" evidence="1">
    <location>
        <begin position="19"/>
        <end position="106"/>
    </location>
</feature>
<comment type="caution">
    <text evidence="2">The sequence shown here is derived from an EMBL/GenBank/DDBJ whole genome shotgun (WGS) entry which is preliminary data.</text>
</comment>
<proteinExistence type="predicted"/>
<accession>A0A2A4JQC1</accession>
<sequence length="106" mass="11927">MKITLVLLLLCLACCISAVHQRSNKRQVLINRPRIDGFGAREKRAPWPWARAQDGVKGRRPATAPPIPLEMKLRKGEYVCGNKICKLEPGVVPKGCNGECQYRIFK</sequence>
<dbReference type="EMBL" id="NWSH01000828">
    <property type="protein sequence ID" value="PCG73966.1"/>
    <property type="molecule type" value="Genomic_DNA"/>
</dbReference>
<gene>
    <name evidence="2" type="ORF">B5V51_14047</name>
</gene>
<organism evidence="2">
    <name type="scientific">Heliothis virescens</name>
    <name type="common">Tobacco budworm moth</name>
    <dbReference type="NCBI Taxonomy" id="7102"/>
    <lineage>
        <taxon>Eukaryota</taxon>
        <taxon>Metazoa</taxon>
        <taxon>Ecdysozoa</taxon>
        <taxon>Arthropoda</taxon>
        <taxon>Hexapoda</taxon>
        <taxon>Insecta</taxon>
        <taxon>Pterygota</taxon>
        <taxon>Neoptera</taxon>
        <taxon>Endopterygota</taxon>
        <taxon>Lepidoptera</taxon>
        <taxon>Glossata</taxon>
        <taxon>Ditrysia</taxon>
        <taxon>Noctuoidea</taxon>
        <taxon>Noctuidae</taxon>
        <taxon>Heliothinae</taxon>
        <taxon>Heliothis</taxon>
    </lineage>
</organism>